<keyword evidence="2" id="KW-1185">Reference proteome</keyword>
<evidence type="ECO:0000313" key="1">
    <source>
        <dbReference type="EMBL" id="KAJ5720044.1"/>
    </source>
</evidence>
<dbReference type="EMBL" id="JAQJAN010000009">
    <property type="protein sequence ID" value="KAJ5720044.1"/>
    <property type="molecule type" value="Genomic_DNA"/>
</dbReference>
<comment type="caution">
    <text evidence="1">The sequence shown here is derived from an EMBL/GenBank/DDBJ whole genome shotgun (WGS) entry which is preliminary data.</text>
</comment>
<gene>
    <name evidence="1" type="ORF">N7493_006922</name>
</gene>
<organism evidence="1 2">
    <name type="scientific">Penicillium malachiteum</name>
    <dbReference type="NCBI Taxonomy" id="1324776"/>
    <lineage>
        <taxon>Eukaryota</taxon>
        <taxon>Fungi</taxon>
        <taxon>Dikarya</taxon>
        <taxon>Ascomycota</taxon>
        <taxon>Pezizomycotina</taxon>
        <taxon>Eurotiomycetes</taxon>
        <taxon>Eurotiomycetidae</taxon>
        <taxon>Eurotiales</taxon>
        <taxon>Aspergillaceae</taxon>
        <taxon>Penicillium</taxon>
    </lineage>
</organism>
<name>A0AAD6HJN5_9EURO</name>
<proteinExistence type="predicted"/>
<accession>A0AAD6HJN5</accession>
<protein>
    <submittedName>
        <fullName evidence="1">Uncharacterized protein</fullName>
    </submittedName>
</protein>
<dbReference type="AlphaFoldDB" id="A0AAD6HJN5"/>
<dbReference type="Proteomes" id="UP001215712">
    <property type="component" value="Unassembled WGS sequence"/>
</dbReference>
<reference evidence="1" key="1">
    <citation type="journal article" date="2023" name="IMA Fungus">
        <title>Comparative genomic study of the Penicillium genus elucidates a diverse pangenome and 15 lateral gene transfer events.</title>
        <authorList>
            <person name="Petersen C."/>
            <person name="Sorensen T."/>
            <person name="Nielsen M.R."/>
            <person name="Sondergaard T.E."/>
            <person name="Sorensen J.L."/>
            <person name="Fitzpatrick D.A."/>
            <person name="Frisvad J.C."/>
            <person name="Nielsen K.L."/>
        </authorList>
    </citation>
    <scope>NUCLEOTIDE SEQUENCE</scope>
    <source>
        <strain evidence="1">IBT 17514</strain>
    </source>
</reference>
<sequence>MADTTIHTSLAIRTLPTRPLPTVSVWTELKVPKDVELDEKQWKGNFTPLLEAPGHITSMWARAYERLDPKIHTTEQVLRPNNKILRTDRIILATLWKSTAAYHDFLASPSAQLFAESLTARGITKEATHESTDGSPGWFSQLAELKVQLFWLCFPSTITTEDRALLGKQKGMWLAKSKIVWRGHMSQTRFAVKLWPSPAAAPQGDKEVSMIWVHFWQEWEEVDVGKGVVSFFEGHQMIDSKPVWEEVPVEGSVEANTCTVSCCSFKEL</sequence>
<reference evidence="1" key="2">
    <citation type="submission" date="2023-01" db="EMBL/GenBank/DDBJ databases">
        <authorList>
            <person name="Petersen C."/>
        </authorList>
    </citation>
    <scope>NUCLEOTIDE SEQUENCE</scope>
    <source>
        <strain evidence="1">IBT 17514</strain>
    </source>
</reference>
<evidence type="ECO:0000313" key="2">
    <source>
        <dbReference type="Proteomes" id="UP001215712"/>
    </source>
</evidence>